<evidence type="ECO:0000256" key="3">
    <source>
        <dbReference type="ARBA" id="ARBA00022884"/>
    </source>
</evidence>
<reference evidence="10 11" key="1">
    <citation type="journal article" date="2016" name="Nat. Commun.">
        <title>Thousands of microbial genomes shed light on interconnected biogeochemical processes in an aquifer system.</title>
        <authorList>
            <person name="Anantharaman K."/>
            <person name="Brown C.T."/>
            <person name="Hug L.A."/>
            <person name="Sharon I."/>
            <person name="Castelle C.J."/>
            <person name="Probst A.J."/>
            <person name="Thomas B.C."/>
            <person name="Singh A."/>
            <person name="Wilkins M.J."/>
            <person name="Karaoz U."/>
            <person name="Brodie E.L."/>
            <person name="Williams K.H."/>
            <person name="Hubbard S.S."/>
            <person name="Banfield J.F."/>
        </authorList>
    </citation>
    <scope>NUCLEOTIDE SEQUENCE [LARGE SCALE GENOMIC DNA]</scope>
</reference>
<dbReference type="GO" id="GO:0019843">
    <property type="term" value="F:rRNA binding"/>
    <property type="evidence" value="ECO:0007669"/>
    <property type="project" value="UniProtKB-KW"/>
</dbReference>
<evidence type="ECO:0000313" key="11">
    <source>
        <dbReference type="Proteomes" id="UP000178059"/>
    </source>
</evidence>
<dbReference type="Pfam" id="PF01281">
    <property type="entry name" value="Ribosomal_L9_N"/>
    <property type="match status" value="1"/>
</dbReference>
<evidence type="ECO:0000256" key="6">
    <source>
        <dbReference type="ARBA" id="ARBA00035292"/>
    </source>
</evidence>
<proteinExistence type="inferred from homology"/>
<dbReference type="SUPFAM" id="SSF55658">
    <property type="entry name" value="L9 N-domain-like"/>
    <property type="match status" value="1"/>
</dbReference>
<protein>
    <recommendedName>
        <fullName evidence="6">Large ribosomal subunit protein bL9</fullName>
    </recommendedName>
    <alternativeName>
        <fullName evidence="7">50S ribosomal protein L9</fullName>
    </alternativeName>
</protein>
<comment type="similarity">
    <text evidence="1">Belongs to the bacterial ribosomal protein bL9 family.</text>
</comment>
<dbReference type="InterPro" id="IPR009027">
    <property type="entry name" value="Ribosomal_bL9/RNase_H1_N"/>
</dbReference>
<evidence type="ECO:0000256" key="7">
    <source>
        <dbReference type="ARBA" id="ARBA00035456"/>
    </source>
</evidence>
<keyword evidence="3" id="KW-0694">RNA-binding</keyword>
<dbReference type="AlphaFoldDB" id="A0A1F6VLW6"/>
<gene>
    <name evidence="10" type="ORF">A2824_01195</name>
</gene>
<dbReference type="GO" id="GO:1990904">
    <property type="term" value="C:ribonucleoprotein complex"/>
    <property type="evidence" value="ECO:0007669"/>
    <property type="project" value="UniProtKB-KW"/>
</dbReference>
<evidence type="ECO:0000259" key="8">
    <source>
        <dbReference type="Pfam" id="PF01281"/>
    </source>
</evidence>
<keyword evidence="5" id="KW-0687">Ribonucleoprotein</keyword>
<evidence type="ECO:0000256" key="2">
    <source>
        <dbReference type="ARBA" id="ARBA00022730"/>
    </source>
</evidence>
<evidence type="ECO:0000259" key="9">
    <source>
        <dbReference type="Pfam" id="PF03948"/>
    </source>
</evidence>
<dbReference type="GO" id="GO:0003735">
    <property type="term" value="F:structural constituent of ribosome"/>
    <property type="evidence" value="ECO:0007669"/>
    <property type="project" value="InterPro"/>
</dbReference>
<dbReference type="InterPro" id="IPR020069">
    <property type="entry name" value="Ribosomal_bL9_C"/>
</dbReference>
<organism evidence="10 11">
    <name type="scientific">Candidatus Nomurabacteria bacterium RIFCSPHIGHO2_01_FULL_42_16</name>
    <dbReference type="NCBI Taxonomy" id="1801743"/>
    <lineage>
        <taxon>Bacteria</taxon>
        <taxon>Candidatus Nomuraibacteriota</taxon>
    </lineage>
</organism>
<keyword evidence="4" id="KW-0689">Ribosomal protein</keyword>
<dbReference type="SUPFAM" id="SSF55653">
    <property type="entry name" value="Ribosomal protein L9 C-domain"/>
    <property type="match status" value="1"/>
</dbReference>
<dbReference type="GO" id="GO:0005840">
    <property type="term" value="C:ribosome"/>
    <property type="evidence" value="ECO:0007669"/>
    <property type="project" value="UniProtKB-KW"/>
</dbReference>
<evidence type="ECO:0000256" key="4">
    <source>
        <dbReference type="ARBA" id="ARBA00022980"/>
    </source>
</evidence>
<dbReference type="InterPro" id="IPR000244">
    <property type="entry name" value="Ribosomal_bL9"/>
</dbReference>
<name>A0A1F6VLW6_9BACT</name>
<evidence type="ECO:0000256" key="5">
    <source>
        <dbReference type="ARBA" id="ARBA00023274"/>
    </source>
</evidence>
<feature type="domain" description="Large ribosomal subunit protein bL9 C-terminal" evidence="9">
    <location>
        <begin position="109"/>
        <end position="159"/>
    </location>
</feature>
<accession>A0A1F6VLW6</accession>
<evidence type="ECO:0000313" key="10">
    <source>
        <dbReference type="EMBL" id="OGI70677.1"/>
    </source>
</evidence>
<dbReference type="Proteomes" id="UP000178059">
    <property type="component" value="Unassembled WGS sequence"/>
</dbReference>
<dbReference type="EMBL" id="MFTT01000001">
    <property type="protein sequence ID" value="OGI70677.1"/>
    <property type="molecule type" value="Genomic_DNA"/>
</dbReference>
<dbReference type="Gene3D" id="3.10.430.100">
    <property type="entry name" value="Ribosomal protein L9, C-terminal domain"/>
    <property type="match status" value="1"/>
</dbReference>
<dbReference type="InterPro" id="IPR036935">
    <property type="entry name" value="Ribosomal_bL9_N_sf"/>
</dbReference>
<dbReference type="Gene3D" id="3.40.5.10">
    <property type="entry name" value="Ribosomal protein L9, N-terminal domain"/>
    <property type="match status" value="1"/>
</dbReference>
<keyword evidence="2" id="KW-0699">rRNA-binding</keyword>
<dbReference type="PANTHER" id="PTHR21368">
    <property type="entry name" value="50S RIBOSOMAL PROTEIN L9"/>
    <property type="match status" value="1"/>
</dbReference>
<sequence length="173" mass="19111">MKIILLKDVPKLGRKYDIKEASDGYALNFLIPRKLAERATPEKIAQIDKLKKEMLIAKEAGEQELLKALGAIKGLELIMKAKVSDLPARLADSPRFAGEAGAPAKRAGKAGKGHLFSSIKKEDIIEKMKKDYNISLSEDSIKMESIKETGEFEIPVEVSGKKSSFKLIVEKID</sequence>
<dbReference type="STRING" id="1801743.A2824_01195"/>
<dbReference type="GO" id="GO:0006412">
    <property type="term" value="P:translation"/>
    <property type="evidence" value="ECO:0007669"/>
    <property type="project" value="InterPro"/>
</dbReference>
<comment type="caution">
    <text evidence="10">The sequence shown here is derived from an EMBL/GenBank/DDBJ whole genome shotgun (WGS) entry which is preliminary data.</text>
</comment>
<dbReference type="InterPro" id="IPR036791">
    <property type="entry name" value="Ribosomal_bL9_C_sf"/>
</dbReference>
<dbReference type="Pfam" id="PF03948">
    <property type="entry name" value="Ribosomal_L9_C"/>
    <property type="match status" value="1"/>
</dbReference>
<dbReference type="InterPro" id="IPR020070">
    <property type="entry name" value="Ribosomal_bL9_N"/>
</dbReference>
<feature type="domain" description="Ribosomal protein L9" evidence="8">
    <location>
        <begin position="1"/>
        <end position="47"/>
    </location>
</feature>
<evidence type="ECO:0000256" key="1">
    <source>
        <dbReference type="ARBA" id="ARBA00010605"/>
    </source>
</evidence>